<comment type="caution">
    <text evidence="1">The sequence shown here is derived from an EMBL/GenBank/DDBJ whole genome shotgun (WGS) entry which is preliminary data.</text>
</comment>
<organism evidence="1 2">
    <name type="scientific">Ogataea philodendri</name>
    <dbReference type="NCBI Taxonomy" id="1378263"/>
    <lineage>
        <taxon>Eukaryota</taxon>
        <taxon>Fungi</taxon>
        <taxon>Dikarya</taxon>
        <taxon>Ascomycota</taxon>
        <taxon>Saccharomycotina</taxon>
        <taxon>Pichiomycetes</taxon>
        <taxon>Pichiales</taxon>
        <taxon>Pichiaceae</taxon>
        <taxon>Ogataea</taxon>
    </lineage>
</organism>
<keyword evidence="2" id="KW-1185">Reference proteome</keyword>
<dbReference type="Proteomes" id="UP000769157">
    <property type="component" value="Unassembled WGS sequence"/>
</dbReference>
<dbReference type="GeneID" id="70239183"/>
<dbReference type="AlphaFoldDB" id="A0A9P8NVX8"/>
<name>A0A9P8NVX8_9ASCO</name>
<evidence type="ECO:0000313" key="2">
    <source>
        <dbReference type="Proteomes" id="UP000769157"/>
    </source>
</evidence>
<evidence type="ECO:0008006" key="3">
    <source>
        <dbReference type="Google" id="ProtNLM"/>
    </source>
</evidence>
<reference evidence="1" key="2">
    <citation type="submission" date="2021-01" db="EMBL/GenBank/DDBJ databases">
        <authorList>
            <person name="Schikora-Tamarit M.A."/>
        </authorList>
    </citation>
    <scope>NUCLEOTIDE SEQUENCE</scope>
    <source>
        <strain evidence="1">CBS6075</strain>
    </source>
</reference>
<protein>
    <recommendedName>
        <fullName evidence="3">Serine protease</fullName>
    </recommendedName>
</protein>
<gene>
    <name evidence="1" type="ORF">OGAPHI_007219</name>
</gene>
<reference evidence="1" key="1">
    <citation type="journal article" date="2021" name="Open Biol.">
        <title>Shared evolutionary footprints suggest mitochondrial oxidative damage underlies multiple complex I losses in fungi.</title>
        <authorList>
            <person name="Schikora-Tamarit M.A."/>
            <person name="Marcet-Houben M."/>
            <person name="Nosek J."/>
            <person name="Gabaldon T."/>
        </authorList>
    </citation>
    <scope>NUCLEOTIDE SEQUENCE</scope>
    <source>
        <strain evidence="1">CBS6075</strain>
    </source>
</reference>
<dbReference type="EMBL" id="JAEUBE010000511">
    <property type="protein sequence ID" value="KAH3660014.1"/>
    <property type="molecule type" value="Genomic_DNA"/>
</dbReference>
<sequence>MVNSQRRYSASGGTLKYVGGVILTTNSHLVNGGVNIFTGECMERQQGQKPEVCWLHPWTHIRELVQIRRSRIESVPDIEKTYLSNLGTRNLNGRTILVQDAGGKCTGRSFALGSRDVNDIEPVQILWLVSNPSCPLDHLRNQNSIFGASGQPSSFYSGEVGLQRIQRINGILVCALYHATGWLAVA</sequence>
<dbReference type="RefSeq" id="XP_046057725.1">
    <property type="nucleotide sequence ID" value="XM_046208591.1"/>
</dbReference>
<proteinExistence type="predicted"/>
<evidence type="ECO:0000313" key="1">
    <source>
        <dbReference type="EMBL" id="KAH3660014.1"/>
    </source>
</evidence>
<accession>A0A9P8NVX8</accession>